<dbReference type="SUPFAM" id="SSF53474">
    <property type="entry name" value="alpha/beta-Hydrolases"/>
    <property type="match status" value="1"/>
</dbReference>
<dbReference type="Proteomes" id="UP000660070">
    <property type="component" value="Unassembled WGS sequence"/>
</dbReference>
<feature type="domain" description="AB hydrolase-1" evidence="1">
    <location>
        <begin position="67"/>
        <end position="172"/>
    </location>
</feature>
<sequence>MKTKLLLLILLVTKVIFINAQMDDKFYYPGKVLKPIEWKNVENVKFAVENDTINAVILKPNAKPKATVFYFHGAGGNVTSYAPIITPLLKDNFQVVLVDFRGYGKSTGIPTHKNIAEDGEKFFSFLSKKDGIKDTKKIIYGASMGTQIAAHLAKDHQTEISGLVLEGTISSFGDIAAVYAPEYKAYLENSFVSPYSAKEDIKLVTKIPKLFIHSKEDKDVPFAQGMTVFTNATEPKEFIEFSGEHLYGLKYESAKILASINKMVMK</sequence>
<dbReference type="InterPro" id="IPR000073">
    <property type="entry name" value="AB_hydrolase_1"/>
</dbReference>
<evidence type="ECO:0000313" key="2">
    <source>
        <dbReference type="EMBL" id="MBF8457689.1"/>
    </source>
</evidence>
<keyword evidence="2" id="KW-0378">Hydrolase</keyword>
<dbReference type="PANTHER" id="PTHR12277:SF81">
    <property type="entry name" value="PROTEIN ABHD13"/>
    <property type="match status" value="1"/>
</dbReference>
<dbReference type="EMBL" id="JADPVI010000003">
    <property type="protein sequence ID" value="MBF8457689.1"/>
    <property type="molecule type" value="Genomic_DNA"/>
</dbReference>
<dbReference type="RefSeq" id="WP_196080182.1">
    <property type="nucleotide sequence ID" value="NZ_JADPVI010000003.1"/>
</dbReference>
<name>A0ABS0FDA7_9FLAO</name>
<evidence type="ECO:0000259" key="1">
    <source>
        <dbReference type="Pfam" id="PF00561"/>
    </source>
</evidence>
<organism evidence="2 3">
    <name type="scientific">Kaistella gelatinilytica</name>
    <dbReference type="NCBI Taxonomy" id="2787636"/>
    <lineage>
        <taxon>Bacteria</taxon>
        <taxon>Pseudomonadati</taxon>
        <taxon>Bacteroidota</taxon>
        <taxon>Flavobacteriia</taxon>
        <taxon>Flavobacteriales</taxon>
        <taxon>Weeksellaceae</taxon>
        <taxon>Chryseobacterium group</taxon>
        <taxon>Kaistella</taxon>
    </lineage>
</organism>
<keyword evidence="3" id="KW-1185">Reference proteome</keyword>
<reference evidence="2 3" key="1">
    <citation type="submission" date="2020-11" db="EMBL/GenBank/DDBJ databases">
        <title>Kaistella gelatinilytica sp. nov., a flavobacterium isolated from Antarctic Soil.</title>
        <authorList>
            <person name="Li J."/>
        </authorList>
    </citation>
    <scope>NUCLEOTIDE SEQUENCE [LARGE SCALE GENOMIC DNA]</scope>
    <source>
        <strain evidence="2 3">G5-32</strain>
    </source>
</reference>
<dbReference type="Pfam" id="PF00561">
    <property type="entry name" value="Abhydrolase_1"/>
    <property type="match status" value="1"/>
</dbReference>
<evidence type="ECO:0000313" key="3">
    <source>
        <dbReference type="Proteomes" id="UP000660070"/>
    </source>
</evidence>
<gene>
    <name evidence="2" type="ORF">IV494_10910</name>
</gene>
<comment type="caution">
    <text evidence="2">The sequence shown here is derived from an EMBL/GenBank/DDBJ whole genome shotgun (WGS) entry which is preliminary data.</text>
</comment>
<dbReference type="GO" id="GO:0016787">
    <property type="term" value="F:hydrolase activity"/>
    <property type="evidence" value="ECO:0007669"/>
    <property type="project" value="UniProtKB-KW"/>
</dbReference>
<protein>
    <submittedName>
        <fullName evidence="2">Alpha/beta fold hydrolase</fullName>
    </submittedName>
</protein>
<dbReference type="InterPro" id="IPR029058">
    <property type="entry name" value="AB_hydrolase_fold"/>
</dbReference>
<dbReference type="Gene3D" id="3.40.50.1820">
    <property type="entry name" value="alpha/beta hydrolase"/>
    <property type="match status" value="1"/>
</dbReference>
<proteinExistence type="predicted"/>
<accession>A0ABS0FDA7</accession>
<dbReference type="PANTHER" id="PTHR12277">
    <property type="entry name" value="ALPHA/BETA HYDROLASE DOMAIN-CONTAINING PROTEIN"/>
    <property type="match status" value="1"/>
</dbReference>